<evidence type="ECO:0000256" key="1">
    <source>
        <dbReference type="ARBA" id="ARBA00008361"/>
    </source>
</evidence>
<dbReference type="SUPFAM" id="SSF53335">
    <property type="entry name" value="S-adenosyl-L-methionine-dependent methyltransferases"/>
    <property type="match status" value="1"/>
</dbReference>
<evidence type="ECO:0000256" key="2">
    <source>
        <dbReference type="ARBA" id="ARBA00022603"/>
    </source>
</evidence>
<organism evidence="5 6">
    <name type="scientific">Hymenobacter amundsenii</name>
    <dbReference type="NCBI Taxonomy" id="2006685"/>
    <lineage>
        <taxon>Bacteria</taxon>
        <taxon>Pseudomonadati</taxon>
        <taxon>Bacteroidota</taxon>
        <taxon>Cytophagia</taxon>
        <taxon>Cytophagales</taxon>
        <taxon>Hymenobacteraceae</taxon>
        <taxon>Hymenobacter</taxon>
    </lineage>
</organism>
<dbReference type="EMBL" id="NIRR01000072">
    <property type="protein sequence ID" value="OWP61394.1"/>
    <property type="molecule type" value="Genomic_DNA"/>
</dbReference>
<dbReference type="GO" id="GO:0032259">
    <property type="term" value="P:methylation"/>
    <property type="evidence" value="ECO:0007669"/>
    <property type="project" value="UniProtKB-KW"/>
</dbReference>
<dbReference type="InterPro" id="IPR051052">
    <property type="entry name" value="Diverse_substrate_MTase"/>
</dbReference>
<dbReference type="AlphaFoldDB" id="A0A246FFV8"/>
<name>A0A246FFV8_9BACT</name>
<comment type="similarity">
    <text evidence="1">Belongs to the methyltransferase superfamily.</text>
</comment>
<evidence type="ECO:0000313" key="5">
    <source>
        <dbReference type="EMBL" id="OWP61394.1"/>
    </source>
</evidence>
<comment type="caution">
    <text evidence="5">The sequence shown here is derived from an EMBL/GenBank/DDBJ whole genome shotgun (WGS) entry which is preliminary data.</text>
</comment>
<dbReference type="Pfam" id="PF08241">
    <property type="entry name" value="Methyltransf_11"/>
    <property type="match status" value="1"/>
</dbReference>
<dbReference type="InterPro" id="IPR013216">
    <property type="entry name" value="Methyltransf_11"/>
</dbReference>
<dbReference type="Gene3D" id="3.40.50.150">
    <property type="entry name" value="Vaccinia Virus protein VP39"/>
    <property type="match status" value="1"/>
</dbReference>
<protein>
    <submittedName>
        <fullName evidence="5">SAM-dependent methyltransferase</fullName>
    </submittedName>
</protein>
<evidence type="ECO:0000259" key="4">
    <source>
        <dbReference type="Pfam" id="PF08241"/>
    </source>
</evidence>
<dbReference type="PANTHER" id="PTHR44942">
    <property type="entry name" value="METHYLTRANSF_11 DOMAIN-CONTAINING PROTEIN"/>
    <property type="match status" value="1"/>
</dbReference>
<dbReference type="GO" id="GO:0008757">
    <property type="term" value="F:S-adenosylmethionine-dependent methyltransferase activity"/>
    <property type="evidence" value="ECO:0007669"/>
    <property type="project" value="InterPro"/>
</dbReference>
<reference evidence="5 6" key="1">
    <citation type="submission" date="2017-06" db="EMBL/GenBank/DDBJ databases">
        <title>Hymenobacter amundsenii sp. nov. isolated from regoliths in Antarctica.</title>
        <authorList>
            <person name="Sedlacek I."/>
            <person name="Kralova S."/>
            <person name="Pantucek R."/>
            <person name="Svec P."/>
            <person name="Holochova P."/>
            <person name="Stankova E."/>
            <person name="Vrbovska V."/>
            <person name="Busse H.-J."/>
        </authorList>
    </citation>
    <scope>NUCLEOTIDE SEQUENCE [LARGE SCALE GENOMIC DNA]</scope>
    <source>
        <strain evidence="5 6">CCM 8682</strain>
    </source>
</reference>
<dbReference type="PANTHER" id="PTHR44942:SF4">
    <property type="entry name" value="METHYLTRANSFERASE TYPE 11 DOMAIN-CONTAINING PROTEIN"/>
    <property type="match status" value="1"/>
</dbReference>
<accession>A0A246FFV8</accession>
<proteinExistence type="inferred from homology"/>
<evidence type="ECO:0000256" key="3">
    <source>
        <dbReference type="ARBA" id="ARBA00022679"/>
    </source>
</evidence>
<dbReference type="RefSeq" id="WP_088466159.1">
    <property type="nucleotide sequence ID" value="NZ_NIRR01000072.1"/>
</dbReference>
<keyword evidence="2 5" id="KW-0489">Methyltransferase</keyword>
<keyword evidence="3 5" id="KW-0808">Transferase</keyword>
<feature type="domain" description="Methyltransferase type 11" evidence="4">
    <location>
        <begin position="39"/>
        <end position="125"/>
    </location>
</feature>
<dbReference type="OrthoDB" id="9797252at2"/>
<sequence length="244" mass="27631">MLDRFSAQADLYARYRLHYPPALYAWLLPRVTGRGRAWDCATGNGQVAAVLARHFGHVEATDISAAQLAHAPALANVRYQLSPAESTPFAAESFDLITVGQAVHWFAPEAFNQEAHRVLRPGGVLAEWGYDLATIGPDLDPLLREFHDDTLGPYWDAHRWHISERYARLPFPFAQVETLELADERQLSAEWFLNYLRTWSSVVKYEQQHGRNPVEALAPELTRLWGPGNRAVTFPVFGRLGRKE</sequence>
<dbReference type="InterPro" id="IPR029063">
    <property type="entry name" value="SAM-dependent_MTases_sf"/>
</dbReference>
<dbReference type="Proteomes" id="UP000197277">
    <property type="component" value="Unassembled WGS sequence"/>
</dbReference>
<keyword evidence="6" id="KW-1185">Reference proteome</keyword>
<evidence type="ECO:0000313" key="6">
    <source>
        <dbReference type="Proteomes" id="UP000197277"/>
    </source>
</evidence>
<gene>
    <name evidence="5" type="ORF">CDA63_19650</name>
</gene>
<dbReference type="CDD" id="cd02440">
    <property type="entry name" value="AdoMet_MTases"/>
    <property type="match status" value="1"/>
</dbReference>